<dbReference type="RefSeq" id="WP_342160326.1">
    <property type="nucleotide sequence ID" value="NZ_JBCDNA010000002.1"/>
</dbReference>
<dbReference type="InterPro" id="IPR000595">
    <property type="entry name" value="cNMP-bd_dom"/>
</dbReference>
<dbReference type="PROSITE" id="PS50042">
    <property type="entry name" value="CNMP_BINDING_3"/>
    <property type="match status" value="1"/>
</dbReference>
<feature type="domain" description="Cyclic nucleotide-binding" evidence="1">
    <location>
        <begin position="11"/>
        <end position="108"/>
    </location>
</feature>
<dbReference type="CDD" id="cd00038">
    <property type="entry name" value="CAP_ED"/>
    <property type="match status" value="1"/>
</dbReference>
<dbReference type="InterPro" id="IPR014710">
    <property type="entry name" value="RmlC-like_jellyroll"/>
</dbReference>
<dbReference type="EMBL" id="JBCDNA010000002">
    <property type="protein sequence ID" value="MEL4456248.1"/>
    <property type="molecule type" value="Genomic_DNA"/>
</dbReference>
<dbReference type="Proteomes" id="UP001474120">
    <property type="component" value="Unassembled WGS sequence"/>
</dbReference>
<comment type="caution">
    <text evidence="2">The sequence shown here is derived from an EMBL/GenBank/DDBJ whole genome shotgun (WGS) entry which is preliminary data.</text>
</comment>
<dbReference type="InterPro" id="IPR018490">
    <property type="entry name" value="cNMP-bd_dom_sf"/>
</dbReference>
<name>A0ABU9L1C4_9FLAO</name>
<reference evidence="2 3" key="1">
    <citation type="submission" date="2024-04" db="EMBL/GenBank/DDBJ databases">
        <title>whole genome sequencing of Lutimonas vermicola strain IMCC1616.</title>
        <authorList>
            <person name="Bae S.S."/>
        </authorList>
    </citation>
    <scope>NUCLEOTIDE SEQUENCE [LARGE SCALE GENOMIC DNA]</scope>
    <source>
        <strain evidence="2 3">IMCC1616</strain>
    </source>
</reference>
<accession>A0ABU9L1C4</accession>
<sequence length="188" mass="21978">MFTEYLSILDSYSPLSSSSKEALLEHITLKKFAKGDIILSHGEICRHIYFVHKGFIRIFYFKNGKEITEWFADEKQFFFSIISYFEAKPSNLIIEAIEDCEIIMLSKEGQDKLRKCNLEVSNLIIYFYSLSLMLSQKRMESLQFETAAQRYQNLLLDQPKILQKVALQYIASFLGITQETLSRIRANK</sequence>
<evidence type="ECO:0000313" key="2">
    <source>
        <dbReference type="EMBL" id="MEL4456248.1"/>
    </source>
</evidence>
<dbReference type="Pfam" id="PF00027">
    <property type="entry name" value="cNMP_binding"/>
    <property type="match status" value="1"/>
</dbReference>
<gene>
    <name evidence="2" type="ORF">AABB81_10100</name>
</gene>
<organism evidence="2 3">
    <name type="scientific">Lutimonas vermicola</name>
    <dbReference type="NCBI Taxonomy" id="414288"/>
    <lineage>
        <taxon>Bacteria</taxon>
        <taxon>Pseudomonadati</taxon>
        <taxon>Bacteroidota</taxon>
        <taxon>Flavobacteriia</taxon>
        <taxon>Flavobacteriales</taxon>
        <taxon>Flavobacteriaceae</taxon>
        <taxon>Lutimonas</taxon>
    </lineage>
</organism>
<keyword evidence="3" id="KW-1185">Reference proteome</keyword>
<protein>
    <submittedName>
        <fullName evidence="2">Crp/Fnr family transcriptional regulator</fullName>
    </submittedName>
</protein>
<evidence type="ECO:0000259" key="1">
    <source>
        <dbReference type="PROSITE" id="PS50042"/>
    </source>
</evidence>
<dbReference type="Gene3D" id="2.60.120.10">
    <property type="entry name" value="Jelly Rolls"/>
    <property type="match status" value="1"/>
</dbReference>
<dbReference type="SUPFAM" id="SSF51206">
    <property type="entry name" value="cAMP-binding domain-like"/>
    <property type="match status" value="1"/>
</dbReference>
<proteinExistence type="predicted"/>
<evidence type="ECO:0000313" key="3">
    <source>
        <dbReference type="Proteomes" id="UP001474120"/>
    </source>
</evidence>